<dbReference type="AlphaFoldDB" id="A0A5B0M8V5"/>
<dbReference type="Proteomes" id="UP000324748">
    <property type="component" value="Unassembled WGS sequence"/>
</dbReference>
<reference evidence="2 3" key="1">
    <citation type="submission" date="2019-05" db="EMBL/GenBank/DDBJ databases">
        <title>Emergence of the Ug99 lineage of the wheat stem rust pathogen through somatic hybridization.</title>
        <authorList>
            <person name="Li F."/>
            <person name="Upadhyaya N.M."/>
            <person name="Sperschneider J."/>
            <person name="Matny O."/>
            <person name="Nguyen-Phuc H."/>
            <person name="Mago R."/>
            <person name="Raley C."/>
            <person name="Miller M.E."/>
            <person name="Silverstein K.A.T."/>
            <person name="Henningsen E."/>
            <person name="Hirsch C.D."/>
            <person name="Visser B."/>
            <person name="Pretorius Z.A."/>
            <person name="Steffenson B.J."/>
            <person name="Schwessinger B."/>
            <person name="Dodds P.N."/>
            <person name="Figueroa M."/>
        </authorList>
    </citation>
    <scope>NUCLEOTIDE SEQUENCE [LARGE SCALE GENOMIC DNA]</scope>
    <source>
        <strain evidence="2">21-0</strain>
    </source>
</reference>
<gene>
    <name evidence="2" type="ORF">PGT21_003669</name>
</gene>
<protein>
    <submittedName>
        <fullName evidence="2">Uncharacterized protein</fullName>
    </submittedName>
</protein>
<sequence>MRPFLKSNPPKEAQPGSGFDGTQVRCSRFVGNRHSVKRLSPSSVQLGAGAALTTCPNVSSSTS</sequence>
<feature type="region of interest" description="Disordered" evidence="1">
    <location>
        <begin position="1"/>
        <end position="24"/>
    </location>
</feature>
<keyword evidence="3" id="KW-1185">Reference proteome</keyword>
<name>A0A5B0M8V5_PUCGR</name>
<comment type="caution">
    <text evidence="2">The sequence shown here is derived from an EMBL/GenBank/DDBJ whole genome shotgun (WGS) entry which is preliminary data.</text>
</comment>
<organism evidence="2 3">
    <name type="scientific">Puccinia graminis f. sp. tritici</name>
    <dbReference type="NCBI Taxonomy" id="56615"/>
    <lineage>
        <taxon>Eukaryota</taxon>
        <taxon>Fungi</taxon>
        <taxon>Dikarya</taxon>
        <taxon>Basidiomycota</taxon>
        <taxon>Pucciniomycotina</taxon>
        <taxon>Pucciniomycetes</taxon>
        <taxon>Pucciniales</taxon>
        <taxon>Pucciniaceae</taxon>
        <taxon>Puccinia</taxon>
    </lineage>
</organism>
<dbReference type="EMBL" id="VSWC01000158">
    <property type="protein sequence ID" value="KAA1073205.1"/>
    <property type="molecule type" value="Genomic_DNA"/>
</dbReference>
<accession>A0A5B0M8V5</accession>
<evidence type="ECO:0000313" key="3">
    <source>
        <dbReference type="Proteomes" id="UP000324748"/>
    </source>
</evidence>
<evidence type="ECO:0000313" key="2">
    <source>
        <dbReference type="EMBL" id="KAA1073205.1"/>
    </source>
</evidence>
<proteinExistence type="predicted"/>
<evidence type="ECO:0000256" key="1">
    <source>
        <dbReference type="SAM" id="MobiDB-lite"/>
    </source>
</evidence>